<reference evidence="2" key="2">
    <citation type="submission" date="2025-09" db="UniProtKB">
        <authorList>
            <consortium name="Ensembl"/>
        </authorList>
    </citation>
    <scope>IDENTIFICATION</scope>
</reference>
<organism evidence="2 3">
    <name type="scientific">Sinocyclocheilus grahami</name>
    <name type="common">Dianchi golden-line fish</name>
    <name type="synonym">Barbus grahami</name>
    <dbReference type="NCBI Taxonomy" id="75366"/>
    <lineage>
        <taxon>Eukaryota</taxon>
        <taxon>Metazoa</taxon>
        <taxon>Chordata</taxon>
        <taxon>Craniata</taxon>
        <taxon>Vertebrata</taxon>
        <taxon>Euteleostomi</taxon>
        <taxon>Actinopterygii</taxon>
        <taxon>Neopterygii</taxon>
        <taxon>Teleostei</taxon>
        <taxon>Ostariophysi</taxon>
        <taxon>Cypriniformes</taxon>
        <taxon>Cyprinidae</taxon>
        <taxon>Cyprininae</taxon>
        <taxon>Sinocyclocheilus</taxon>
    </lineage>
</organism>
<evidence type="ECO:0000313" key="3">
    <source>
        <dbReference type="Proteomes" id="UP000472262"/>
    </source>
</evidence>
<evidence type="ECO:0000313" key="2">
    <source>
        <dbReference type="Ensembl" id="ENSSGRP00000013537.1"/>
    </source>
</evidence>
<dbReference type="Ensembl" id="ENSSGRT00000014637.1">
    <property type="protein sequence ID" value="ENSSGRP00000013537.1"/>
    <property type="gene ID" value="ENSSGRG00000008558.1"/>
</dbReference>
<name>A0A672KP97_SINGR</name>
<dbReference type="AlphaFoldDB" id="A0A672KP97"/>
<reference evidence="2" key="1">
    <citation type="submission" date="2025-08" db="UniProtKB">
        <authorList>
            <consortium name="Ensembl"/>
        </authorList>
    </citation>
    <scope>IDENTIFICATION</scope>
</reference>
<dbReference type="Proteomes" id="UP000472262">
    <property type="component" value="Unassembled WGS sequence"/>
</dbReference>
<proteinExistence type="predicted"/>
<accession>A0A672KP97</accession>
<protein>
    <submittedName>
        <fullName evidence="2">Uncharacterized protein</fullName>
    </submittedName>
</protein>
<dbReference type="OMA" id="VEGEWHY"/>
<evidence type="ECO:0000256" key="1">
    <source>
        <dbReference type="SAM" id="MobiDB-lite"/>
    </source>
</evidence>
<keyword evidence="3" id="KW-1185">Reference proteome</keyword>
<feature type="region of interest" description="Disordered" evidence="1">
    <location>
        <begin position="1"/>
        <end position="40"/>
    </location>
</feature>
<sequence length="58" mass="6489">MIDQSNRAGHGGPYTPDGQPMGGFVMEGQSHMGIRPPGTSSLCLRDKMYIQPWQYRHL</sequence>
<dbReference type="InParanoid" id="A0A672KP97"/>